<dbReference type="EMBL" id="KV750020">
    <property type="protein sequence ID" value="OCL06622.1"/>
    <property type="molecule type" value="Genomic_DNA"/>
</dbReference>
<protein>
    <submittedName>
        <fullName evidence="1">Uncharacterized protein</fullName>
    </submittedName>
</protein>
<organism evidence="1 2">
    <name type="scientific">Glonium stellatum</name>
    <dbReference type="NCBI Taxonomy" id="574774"/>
    <lineage>
        <taxon>Eukaryota</taxon>
        <taxon>Fungi</taxon>
        <taxon>Dikarya</taxon>
        <taxon>Ascomycota</taxon>
        <taxon>Pezizomycotina</taxon>
        <taxon>Dothideomycetes</taxon>
        <taxon>Pleosporomycetidae</taxon>
        <taxon>Gloniales</taxon>
        <taxon>Gloniaceae</taxon>
        <taxon>Glonium</taxon>
    </lineage>
</organism>
<dbReference type="Proteomes" id="UP000250140">
    <property type="component" value="Unassembled WGS sequence"/>
</dbReference>
<accession>A0A8E2EXB5</accession>
<name>A0A8E2EXB5_9PEZI</name>
<evidence type="ECO:0000313" key="1">
    <source>
        <dbReference type="EMBL" id="OCL06622.1"/>
    </source>
</evidence>
<gene>
    <name evidence="1" type="ORF">AOQ84DRAFT_73632</name>
</gene>
<proteinExistence type="predicted"/>
<reference evidence="1 2" key="1">
    <citation type="journal article" date="2016" name="Nat. Commun.">
        <title>Ectomycorrhizal ecology is imprinted in the genome of the dominant symbiotic fungus Cenococcum geophilum.</title>
        <authorList>
            <consortium name="DOE Joint Genome Institute"/>
            <person name="Peter M."/>
            <person name="Kohler A."/>
            <person name="Ohm R.A."/>
            <person name="Kuo A."/>
            <person name="Krutzmann J."/>
            <person name="Morin E."/>
            <person name="Arend M."/>
            <person name="Barry K.W."/>
            <person name="Binder M."/>
            <person name="Choi C."/>
            <person name="Clum A."/>
            <person name="Copeland A."/>
            <person name="Grisel N."/>
            <person name="Haridas S."/>
            <person name="Kipfer T."/>
            <person name="LaButti K."/>
            <person name="Lindquist E."/>
            <person name="Lipzen A."/>
            <person name="Maire R."/>
            <person name="Meier B."/>
            <person name="Mihaltcheva S."/>
            <person name="Molinier V."/>
            <person name="Murat C."/>
            <person name="Poggeler S."/>
            <person name="Quandt C.A."/>
            <person name="Sperisen C."/>
            <person name="Tritt A."/>
            <person name="Tisserant E."/>
            <person name="Crous P.W."/>
            <person name="Henrissat B."/>
            <person name="Nehls U."/>
            <person name="Egli S."/>
            <person name="Spatafora J.W."/>
            <person name="Grigoriev I.V."/>
            <person name="Martin F.M."/>
        </authorList>
    </citation>
    <scope>NUCLEOTIDE SEQUENCE [LARGE SCALE GENOMIC DNA]</scope>
    <source>
        <strain evidence="1 2">CBS 207.34</strain>
    </source>
</reference>
<sequence length="80" mass="9263">MFICVMGVCRSCVTLALVWWWGFVRFVISSANPTGQNHFSQYLSNQPQPCNQILLLFNLSQHRLWLAGKRAASRRHHGYL</sequence>
<keyword evidence="2" id="KW-1185">Reference proteome</keyword>
<dbReference type="AlphaFoldDB" id="A0A8E2EXB5"/>
<evidence type="ECO:0000313" key="2">
    <source>
        <dbReference type="Proteomes" id="UP000250140"/>
    </source>
</evidence>